<dbReference type="Gene3D" id="1.10.260.40">
    <property type="entry name" value="lambda repressor-like DNA-binding domains"/>
    <property type="match status" value="1"/>
</dbReference>
<proteinExistence type="predicted"/>
<name>A0A081KWA3_LIMRT</name>
<gene>
    <name evidence="1" type="ORF">GIX81_00260</name>
</gene>
<dbReference type="InterPro" id="IPR010982">
    <property type="entry name" value="Lambda_DNA-bd_dom_sf"/>
</dbReference>
<dbReference type="Proteomes" id="UP000472879">
    <property type="component" value="Unassembled WGS sequence"/>
</dbReference>
<dbReference type="CDD" id="cd00093">
    <property type="entry name" value="HTH_XRE"/>
    <property type="match status" value="1"/>
</dbReference>
<dbReference type="SUPFAM" id="SSF47413">
    <property type="entry name" value="lambda repressor-like DNA-binding domains"/>
    <property type="match status" value="1"/>
</dbReference>
<dbReference type="AlphaFoldDB" id="A0A081KWA3"/>
<dbReference type="GO" id="GO:0003677">
    <property type="term" value="F:DNA binding"/>
    <property type="evidence" value="ECO:0007669"/>
    <property type="project" value="InterPro"/>
</dbReference>
<dbReference type="RefSeq" id="WP_042746714.1">
    <property type="nucleotide sequence ID" value="NZ_CP015408.2"/>
</dbReference>
<dbReference type="SMART" id="SM00530">
    <property type="entry name" value="HTH_XRE"/>
    <property type="match status" value="1"/>
</dbReference>
<dbReference type="PROSITE" id="PS50943">
    <property type="entry name" value="HTH_CROC1"/>
    <property type="match status" value="1"/>
</dbReference>
<reference evidence="1 2" key="1">
    <citation type="submission" date="2019-11" db="EMBL/GenBank/DDBJ databases">
        <title>Draft genome sequence of 12 host-associated Lactobacillus reuteri rodent strains.</title>
        <authorList>
            <person name="Zhang S."/>
            <person name="Ozcam M."/>
            <person name="Van Pijkeren J.P."/>
        </authorList>
    </citation>
    <scope>NUCLEOTIDE SEQUENCE [LARGE SCALE GENOMIC DNA]</scope>
    <source>
        <strain evidence="1 2">Lr4020</strain>
    </source>
</reference>
<evidence type="ECO:0000313" key="2">
    <source>
        <dbReference type="Proteomes" id="UP000472879"/>
    </source>
</evidence>
<dbReference type="InterPro" id="IPR001387">
    <property type="entry name" value="Cro/C1-type_HTH"/>
</dbReference>
<dbReference type="EMBL" id="WJNA01000001">
    <property type="protein sequence ID" value="MRH07918.1"/>
    <property type="molecule type" value="Genomic_DNA"/>
</dbReference>
<organism evidence="1 2">
    <name type="scientific">Limosilactobacillus reuteri</name>
    <name type="common">Lactobacillus reuteri</name>
    <dbReference type="NCBI Taxonomy" id="1598"/>
    <lineage>
        <taxon>Bacteria</taxon>
        <taxon>Bacillati</taxon>
        <taxon>Bacillota</taxon>
        <taxon>Bacilli</taxon>
        <taxon>Lactobacillales</taxon>
        <taxon>Lactobacillaceae</taxon>
        <taxon>Limosilactobacillus</taxon>
    </lineage>
</organism>
<evidence type="ECO:0000313" key="1">
    <source>
        <dbReference type="EMBL" id="MRH07918.1"/>
    </source>
</evidence>
<protein>
    <submittedName>
        <fullName evidence="1">Helix-turn-helix domain-containing protein</fullName>
    </submittedName>
</protein>
<accession>A0A081KWA3</accession>
<comment type="caution">
    <text evidence="1">The sequence shown here is derived from an EMBL/GenBank/DDBJ whole genome shotgun (WGS) entry which is preliminary data.</text>
</comment>
<sequence length="95" mass="10786">MSKIDEYIAKRSQKSTVFAREYKEENQQLQVAVEVHNLRDKLGMSQREFAKMVGKPQSTIARIESGKMNVSINVLSEIADATNQKLTVRFEPVTA</sequence>
<dbReference type="Pfam" id="PF01381">
    <property type="entry name" value="HTH_3"/>
    <property type="match status" value="1"/>
</dbReference>